<dbReference type="AlphaFoldDB" id="A0A1A9HWY6"/>
<keyword evidence="3" id="KW-0804">Transcription</keyword>
<dbReference type="InterPro" id="IPR028978">
    <property type="entry name" value="Chorismate_lyase_/UTRA_dom_sf"/>
</dbReference>
<dbReference type="PANTHER" id="PTHR44846">
    <property type="entry name" value="MANNOSYL-D-GLYCERATE TRANSPORT/METABOLISM SYSTEM REPRESSOR MNGR-RELATED"/>
    <property type="match status" value="1"/>
</dbReference>
<evidence type="ECO:0000256" key="3">
    <source>
        <dbReference type="ARBA" id="ARBA00023163"/>
    </source>
</evidence>
<dbReference type="Proteomes" id="UP000077667">
    <property type="component" value="Chromosome"/>
</dbReference>
<proteinExistence type="predicted"/>
<dbReference type="InterPro" id="IPR036388">
    <property type="entry name" value="WH-like_DNA-bd_sf"/>
</dbReference>
<sequence>MKAEDKHKFLKISQDIIQKIEAGDYLPGDKIPSENEIISNYRVSNTTARKALLEIETKGWARRIKGKGTFVLNRTQDRHLLRTLGSIGDTRIGFHEKLKAEGFEPRNIILEKTILNEGVSSEINGKHYIIEGPALLVRQLRCANDIVMKDETKYISLTLCPKINILPTDISYYKIYEQRYQLGQLHITQTLGTDIFKPDDPENNFESDVLIPVFILDSAVLTSNDKVVELERSYYRGDKYRFAIIAGNEL</sequence>
<evidence type="ECO:0000259" key="4">
    <source>
        <dbReference type="PROSITE" id="PS50949"/>
    </source>
</evidence>
<dbReference type="SUPFAM" id="SSF64288">
    <property type="entry name" value="Chorismate lyase-like"/>
    <property type="match status" value="1"/>
</dbReference>
<dbReference type="InterPro" id="IPR050679">
    <property type="entry name" value="Bact_HTH_transcr_reg"/>
</dbReference>
<feature type="domain" description="HTH gntR-type" evidence="4">
    <location>
        <begin position="6"/>
        <end position="74"/>
    </location>
</feature>
<organism evidence="5 6">
    <name type="scientific">Niabella ginsenosidivorans</name>
    <dbReference type="NCBI Taxonomy" id="1176587"/>
    <lineage>
        <taxon>Bacteria</taxon>
        <taxon>Pseudomonadati</taxon>
        <taxon>Bacteroidota</taxon>
        <taxon>Chitinophagia</taxon>
        <taxon>Chitinophagales</taxon>
        <taxon>Chitinophagaceae</taxon>
        <taxon>Niabella</taxon>
    </lineage>
</organism>
<dbReference type="Gene3D" id="3.40.1410.10">
    <property type="entry name" value="Chorismate lyase-like"/>
    <property type="match status" value="1"/>
</dbReference>
<keyword evidence="6" id="KW-1185">Reference proteome</keyword>
<dbReference type="GO" id="GO:0003677">
    <property type="term" value="F:DNA binding"/>
    <property type="evidence" value="ECO:0007669"/>
    <property type="project" value="UniProtKB-KW"/>
</dbReference>
<dbReference type="InterPro" id="IPR036390">
    <property type="entry name" value="WH_DNA-bd_sf"/>
</dbReference>
<keyword evidence="1" id="KW-0805">Transcription regulation</keyword>
<evidence type="ECO:0000256" key="1">
    <source>
        <dbReference type="ARBA" id="ARBA00023015"/>
    </source>
</evidence>
<accession>A0A1A9HWY6</accession>
<dbReference type="InterPro" id="IPR011663">
    <property type="entry name" value="UTRA"/>
</dbReference>
<dbReference type="RefSeq" id="WP_067750934.1">
    <property type="nucleotide sequence ID" value="NZ_CP015772.1"/>
</dbReference>
<dbReference type="SMART" id="SM00345">
    <property type="entry name" value="HTH_GNTR"/>
    <property type="match status" value="1"/>
</dbReference>
<protein>
    <submittedName>
        <fullName evidence="5">GntR family transcriptional regulator</fullName>
    </submittedName>
</protein>
<dbReference type="GO" id="GO:0045892">
    <property type="term" value="P:negative regulation of DNA-templated transcription"/>
    <property type="evidence" value="ECO:0007669"/>
    <property type="project" value="TreeGrafter"/>
</dbReference>
<name>A0A1A9HWY6_9BACT</name>
<dbReference type="PROSITE" id="PS50949">
    <property type="entry name" value="HTH_GNTR"/>
    <property type="match status" value="1"/>
</dbReference>
<dbReference type="Pfam" id="PF07702">
    <property type="entry name" value="UTRA"/>
    <property type="match status" value="1"/>
</dbReference>
<dbReference type="PANTHER" id="PTHR44846:SF1">
    <property type="entry name" value="MANNOSYL-D-GLYCERATE TRANSPORT_METABOLISM SYSTEM REPRESSOR MNGR-RELATED"/>
    <property type="match status" value="1"/>
</dbReference>
<dbReference type="EMBL" id="CP015772">
    <property type="protein sequence ID" value="ANH79753.1"/>
    <property type="molecule type" value="Genomic_DNA"/>
</dbReference>
<dbReference type="KEGG" id="nia:A8C56_01095"/>
<evidence type="ECO:0000256" key="2">
    <source>
        <dbReference type="ARBA" id="ARBA00023125"/>
    </source>
</evidence>
<dbReference type="GO" id="GO:0003700">
    <property type="term" value="F:DNA-binding transcription factor activity"/>
    <property type="evidence" value="ECO:0007669"/>
    <property type="project" value="InterPro"/>
</dbReference>
<reference evidence="5 6" key="1">
    <citation type="submission" date="2016-05" db="EMBL/GenBank/DDBJ databases">
        <title>Niabella ginsenosidivorans BS26 whole genome sequencing.</title>
        <authorList>
            <person name="Im W.T."/>
            <person name="Siddiqi M.Z."/>
        </authorList>
    </citation>
    <scope>NUCLEOTIDE SEQUENCE [LARGE SCALE GENOMIC DNA]</scope>
    <source>
        <strain evidence="5 6">BS26</strain>
    </source>
</reference>
<keyword evidence="2" id="KW-0238">DNA-binding</keyword>
<dbReference type="CDD" id="cd07377">
    <property type="entry name" value="WHTH_GntR"/>
    <property type="match status" value="1"/>
</dbReference>
<gene>
    <name evidence="5" type="ORF">A8C56_01095</name>
</gene>
<dbReference type="STRING" id="1176587.A8C56_01095"/>
<dbReference type="SUPFAM" id="SSF46785">
    <property type="entry name" value="Winged helix' DNA-binding domain"/>
    <property type="match status" value="1"/>
</dbReference>
<dbReference type="OrthoDB" id="594134at2"/>
<dbReference type="Pfam" id="PF00392">
    <property type="entry name" value="GntR"/>
    <property type="match status" value="1"/>
</dbReference>
<evidence type="ECO:0000313" key="6">
    <source>
        <dbReference type="Proteomes" id="UP000077667"/>
    </source>
</evidence>
<dbReference type="Gene3D" id="1.10.10.10">
    <property type="entry name" value="Winged helix-like DNA-binding domain superfamily/Winged helix DNA-binding domain"/>
    <property type="match status" value="1"/>
</dbReference>
<dbReference type="InterPro" id="IPR000524">
    <property type="entry name" value="Tscrpt_reg_HTH_GntR"/>
</dbReference>
<evidence type="ECO:0000313" key="5">
    <source>
        <dbReference type="EMBL" id="ANH79753.1"/>
    </source>
</evidence>